<dbReference type="AlphaFoldDB" id="A0A1V1HZX8"/>
<organism evidence="2 3">
    <name type="scientific">Romboutsia ilealis</name>
    <dbReference type="NCBI Taxonomy" id="1115758"/>
    <lineage>
        <taxon>Bacteria</taxon>
        <taxon>Bacillati</taxon>
        <taxon>Bacillota</taxon>
        <taxon>Clostridia</taxon>
        <taxon>Peptostreptococcales</taxon>
        <taxon>Peptostreptococcaceae</taxon>
        <taxon>Romboutsia</taxon>
    </lineage>
</organism>
<proteinExistence type="predicted"/>
<reference evidence="2 3" key="1">
    <citation type="submission" date="2014-04" db="EMBL/GenBank/DDBJ databases">
        <authorList>
            <person name="Hornung B.V."/>
        </authorList>
    </citation>
    <scope>NUCLEOTIDE SEQUENCE [LARGE SCALE GENOMIC DNA]</scope>
    <source>
        <strain evidence="2 3">CRIB</strain>
    </source>
</reference>
<feature type="signal peptide" evidence="1">
    <location>
        <begin position="1"/>
        <end position="21"/>
    </location>
</feature>
<keyword evidence="1" id="KW-0732">Signal</keyword>
<dbReference type="PROSITE" id="PS51257">
    <property type="entry name" value="PROKAR_LIPOPROTEIN"/>
    <property type="match status" value="1"/>
</dbReference>
<name>A0A1V1HZX8_9FIRM</name>
<dbReference type="RefSeq" id="WP_180703248.1">
    <property type="nucleotide sequence ID" value="NZ_CAPWPQ010000031.1"/>
</dbReference>
<dbReference type="EMBL" id="LN555523">
    <property type="protein sequence ID" value="CED93542.1"/>
    <property type="molecule type" value="Genomic_DNA"/>
</dbReference>
<keyword evidence="2" id="KW-0449">Lipoprotein</keyword>
<accession>A0A1V1HZX8</accession>
<sequence length="155" mass="17559">MRKYILISCICACILSLIVGCENIDSNKSDVDESTKVEAQNENAIDFYENPILVDNEDLKISAVNLQYKDNAGMIELIIENKSDELISVSLDKLFFSDKERDAHLSCNINSNSSANEYIYIESITSINDFHDKIEGTLNVLINENNNQYDFIFKG</sequence>
<evidence type="ECO:0000313" key="3">
    <source>
        <dbReference type="Proteomes" id="UP000245622"/>
    </source>
</evidence>
<feature type="chain" id="PRO_5038727566" evidence="1">
    <location>
        <begin position="22"/>
        <end position="155"/>
    </location>
</feature>
<keyword evidence="3" id="KW-1185">Reference proteome</keyword>
<dbReference type="KEGG" id="ril:CRIB_790"/>
<gene>
    <name evidence="2" type="ORF">CRIB_790</name>
</gene>
<protein>
    <submittedName>
        <fullName evidence="2">Prokaryotic membrane lipoprotein lipid attachment site profile</fullName>
    </submittedName>
</protein>
<dbReference type="GeneID" id="82204971"/>
<evidence type="ECO:0000256" key="1">
    <source>
        <dbReference type="SAM" id="SignalP"/>
    </source>
</evidence>
<evidence type="ECO:0000313" key="2">
    <source>
        <dbReference type="EMBL" id="CED93542.1"/>
    </source>
</evidence>
<dbReference type="Proteomes" id="UP000245622">
    <property type="component" value="Chromosome 1"/>
</dbReference>